<comment type="similarity">
    <text evidence="5">Belongs to the YicC/YloC family.</text>
</comment>
<evidence type="ECO:0000256" key="2">
    <source>
        <dbReference type="ARBA" id="ARBA00022722"/>
    </source>
</evidence>
<gene>
    <name evidence="8" type="ORF">SAMN04488092_101278</name>
</gene>
<keyword evidence="9" id="KW-1185">Reference proteome</keyword>
<dbReference type="NCBIfam" id="TIGR00255">
    <property type="entry name" value="YicC/YloC family endoribonuclease"/>
    <property type="match status" value="1"/>
</dbReference>
<reference evidence="8 9" key="1">
    <citation type="submission" date="2016-10" db="EMBL/GenBank/DDBJ databases">
        <authorList>
            <person name="de Groot N.N."/>
        </authorList>
    </citation>
    <scope>NUCLEOTIDE SEQUENCE [LARGE SCALE GENOMIC DNA]</scope>
    <source>
        <strain evidence="8 9">DSM 22007</strain>
    </source>
</reference>
<evidence type="ECO:0000313" key="9">
    <source>
        <dbReference type="Proteomes" id="UP000198634"/>
    </source>
</evidence>
<evidence type="ECO:0000259" key="7">
    <source>
        <dbReference type="Pfam" id="PF08340"/>
    </source>
</evidence>
<dbReference type="STRING" id="657014.SAMN04488092_101278"/>
<name>A0A1H8Z367_9RHOB</name>
<comment type="cofactor">
    <cofactor evidence="1">
        <name>a divalent metal cation</name>
        <dbReference type="ChEBI" id="CHEBI:60240"/>
    </cofactor>
</comment>
<accession>A0A1H8Z367</accession>
<evidence type="ECO:0000259" key="6">
    <source>
        <dbReference type="Pfam" id="PF03755"/>
    </source>
</evidence>
<dbReference type="InterPro" id="IPR013527">
    <property type="entry name" value="YicC-like_N"/>
</dbReference>
<keyword evidence="3" id="KW-0255">Endonuclease</keyword>
<dbReference type="Pfam" id="PF03755">
    <property type="entry name" value="YicC-like_N"/>
    <property type="match status" value="1"/>
</dbReference>
<feature type="domain" description="Endoribonuclease YicC-like C-terminal" evidence="7">
    <location>
        <begin position="182"/>
        <end position="296"/>
    </location>
</feature>
<proteinExistence type="inferred from homology"/>
<evidence type="ECO:0000256" key="4">
    <source>
        <dbReference type="ARBA" id="ARBA00022801"/>
    </source>
</evidence>
<evidence type="ECO:0000313" key="8">
    <source>
        <dbReference type="EMBL" id="SEP58860.1"/>
    </source>
</evidence>
<keyword evidence="4" id="KW-0378">Hydrolase</keyword>
<dbReference type="Pfam" id="PF08340">
    <property type="entry name" value="YicC-like_C"/>
    <property type="match status" value="1"/>
</dbReference>
<dbReference type="Proteomes" id="UP000198634">
    <property type="component" value="Unassembled WGS sequence"/>
</dbReference>
<dbReference type="InterPro" id="IPR013551">
    <property type="entry name" value="YicC-like_C"/>
</dbReference>
<evidence type="ECO:0000256" key="1">
    <source>
        <dbReference type="ARBA" id="ARBA00001968"/>
    </source>
</evidence>
<keyword evidence="2" id="KW-0540">Nuclease</keyword>
<dbReference type="AlphaFoldDB" id="A0A1H8Z367"/>
<dbReference type="GO" id="GO:0016787">
    <property type="term" value="F:hydrolase activity"/>
    <property type="evidence" value="ECO:0007669"/>
    <property type="project" value="UniProtKB-KW"/>
</dbReference>
<evidence type="ECO:0000256" key="5">
    <source>
        <dbReference type="ARBA" id="ARBA00035648"/>
    </source>
</evidence>
<dbReference type="PANTHER" id="PTHR30636">
    <property type="entry name" value="UPF0701 PROTEIN YICC"/>
    <property type="match status" value="1"/>
</dbReference>
<dbReference type="EMBL" id="FOEP01000001">
    <property type="protein sequence ID" value="SEP58860.1"/>
    <property type="molecule type" value="Genomic_DNA"/>
</dbReference>
<sequence>MIQSMTGFASGTGTAPPFNWSWELRSVNAKGLDLRLRVPDWIEGLEAALRARLSRAMGRGSVTLSLRVQRDETAGDLAVNEAVLASVLTAMARIEEQAMDVGLSLAPATPADILSVRGVLEQTSPEQSTAALLEALLAGFDPVLATFLDMRASEGQALSAVLARQVGEIGDLVEAAATTATARKPEMAAALRTSLARVLDNTDGADPQRVAQELALIAVKTDVTEEIDRLRAHVAAARTLLHECTPVGRKLDFLMQEFNREANTLCSKSQSAALTRIGLDLKTVIDQMREQVQNVE</sequence>
<evidence type="ECO:0000256" key="3">
    <source>
        <dbReference type="ARBA" id="ARBA00022759"/>
    </source>
</evidence>
<protein>
    <submittedName>
        <fullName evidence="8">TIGR00255 family protein</fullName>
    </submittedName>
</protein>
<dbReference type="PANTHER" id="PTHR30636:SF3">
    <property type="entry name" value="UPF0701 PROTEIN YICC"/>
    <property type="match status" value="1"/>
</dbReference>
<feature type="domain" description="Endoribonuclease YicC-like N-terminal" evidence="6">
    <location>
        <begin position="2"/>
        <end position="159"/>
    </location>
</feature>
<dbReference type="InterPro" id="IPR005229">
    <property type="entry name" value="YicC/YloC-like"/>
</dbReference>
<dbReference type="GO" id="GO:0004521">
    <property type="term" value="F:RNA endonuclease activity"/>
    <property type="evidence" value="ECO:0007669"/>
    <property type="project" value="InterPro"/>
</dbReference>
<organism evidence="8 9">
    <name type="scientific">Thalassovita taeanensis</name>
    <dbReference type="NCBI Taxonomy" id="657014"/>
    <lineage>
        <taxon>Bacteria</taxon>
        <taxon>Pseudomonadati</taxon>
        <taxon>Pseudomonadota</taxon>
        <taxon>Alphaproteobacteria</taxon>
        <taxon>Rhodobacterales</taxon>
        <taxon>Roseobacteraceae</taxon>
        <taxon>Thalassovita</taxon>
    </lineage>
</organism>